<reference evidence="3 4" key="1">
    <citation type="submission" date="2020-02" db="EMBL/GenBank/DDBJ databases">
        <title>Acidophilic actinobacteria isolated from forest soil.</title>
        <authorList>
            <person name="Golinska P."/>
        </authorList>
    </citation>
    <scope>NUCLEOTIDE SEQUENCE [LARGE SCALE GENOMIC DNA]</scope>
    <source>
        <strain evidence="3 4">NL8</strain>
    </source>
</reference>
<dbReference type="Proteomes" id="UP000730482">
    <property type="component" value="Unassembled WGS sequence"/>
</dbReference>
<keyword evidence="4" id="KW-1185">Reference proteome</keyword>
<evidence type="ECO:0000313" key="3">
    <source>
        <dbReference type="EMBL" id="MBS2546838.1"/>
    </source>
</evidence>
<accession>A0ABS5KLB8</accession>
<name>A0ABS5KLB8_9ACTN</name>
<evidence type="ECO:0000256" key="1">
    <source>
        <dbReference type="SAM" id="MobiDB-lite"/>
    </source>
</evidence>
<organism evidence="3 4">
    <name type="scientific">Catenulispora pinistramenti</name>
    <dbReference type="NCBI Taxonomy" id="2705254"/>
    <lineage>
        <taxon>Bacteria</taxon>
        <taxon>Bacillati</taxon>
        <taxon>Actinomycetota</taxon>
        <taxon>Actinomycetes</taxon>
        <taxon>Catenulisporales</taxon>
        <taxon>Catenulisporaceae</taxon>
        <taxon>Catenulispora</taxon>
    </lineage>
</organism>
<dbReference type="Gene3D" id="3.40.190.10">
    <property type="entry name" value="Periplasmic binding protein-like II"/>
    <property type="match status" value="2"/>
</dbReference>
<evidence type="ECO:0000256" key="2">
    <source>
        <dbReference type="SAM" id="Phobius"/>
    </source>
</evidence>
<dbReference type="RefSeq" id="WP_212008481.1">
    <property type="nucleotide sequence ID" value="NZ_JAAFYZ010000019.1"/>
</dbReference>
<feature type="transmembrane region" description="Helical" evidence="2">
    <location>
        <begin position="824"/>
        <end position="846"/>
    </location>
</feature>
<feature type="region of interest" description="Disordered" evidence="1">
    <location>
        <begin position="715"/>
        <end position="805"/>
    </location>
</feature>
<gene>
    <name evidence="3" type="ORF">KGQ19_08145</name>
</gene>
<evidence type="ECO:0000313" key="4">
    <source>
        <dbReference type="Proteomes" id="UP000730482"/>
    </source>
</evidence>
<feature type="compositionally biased region" description="Polar residues" evidence="1">
    <location>
        <begin position="749"/>
        <end position="766"/>
    </location>
</feature>
<evidence type="ECO:0008006" key="5">
    <source>
        <dbReference type="Google" id="ProtNLM"/>
    </source>
</evidence>
<feature type="compositionally biased region" description="Low complexity" evidence="1">
    <location>
        <begin position="775"/>
        <end position="805"/>
    </location>
</feature>
<comment type="caution">
    <text evidence="3">The sequence shown here is derived from an EMBL/GenBank/DDBJ whole genome shotgun (WGS) entry which is preliminary data.</text>
</comment>
<dbReference type="EMBL" id="JAAFYZ010000019">
    <property type="protein sequence ID" value="MBS2546838.1"/>
    <property type="molecule type" value="Genomic_DNA"/>
</dbReference>
<feature type="compositionally biased region" description="Low complexity" evidence="1">
    <location>
        <begin position="715"/>
        <end position="742"/>
    </location>
</feature>
<sequence length="868" mass="88310">MSPREAGAVRRRRGVRAYCAAVLAWTAAFMAALVLLPPGAHTIAAAHADSSSVTVPGPAVWIPSTQTYGANGAVTVSQTTNLVDQMVHVSWTGFTPSSGQFVTFTNLNVLYPVAVYECRGTNPKITDCYGTTHYGQKAAAGFAQPNDGAGLAAPDFPNNAVPAVTRSDGTGSADIEVYTANQSPSLGCDAANPCSIVVEPNYGGDSTGIDSTTSPPAPNCADHGVDRHPPYMATFNGFLQVDPNQNGTGEMCAWNNHVTIPLSFAPVAGACPASAAGVSAEGMPMLDRALAQWTVGACLNSADPVTLQYSSDITEPESRSDFLQGRAGADMAFTSLPADPAASSAHPYTYVPLGNTGIVIAFFIDDARTHLPITGVKLNARLIAKLLTQSYDVEHISTSKIDIPSVAGNPTCLFSDPEFLALNAQTGVTWPNCAGNAISSLPIVTGGTTDLVTELTTWIMSDPDAEAFLAGTPDPWGMHVDSFYQTSKYPYPINSFVSQDGSGPAGELGTGLPFPTDPNAADHDGAHMKGYEWNPLQAGLDDVARHMLQANPTCIVWQYDAFNGIHDKCTAQLVGGRDVIAVMDAGRAAAFNMPTAALANGSGAYVPPNASSMKSAALDYVTDPKTGTQSLPWGSAHTGYSGDTNAYALTVPTYAMAPTSGVPAAKATTIADLLSAVTDSRSGQLSGTQPGELAPGFTANTPAQAAQAGAAIGRIRAGAGPNGGPTTVTATGPATGKPTTSGNEVITPVTVTKNGTPSVSYSTSTLGGNGGANGGADAADGASGSSKGAAGASGSSGPTRNLSGSTTAAAVGSATADKAGVGRLILPILLIIGLVLVAAGPAALVLSSGGVSTKLRALWPQAKRRFGR</sequence>
<keyword evidence="2" id="KW-0812">Transmembrane</keyword>
<keyword evidence="2" id="KW-1133">Transmembrane helix</keyword>
<proteinExistence type="predicted"/>
<keyword evidence="2" id="KW-0472">Membrane</keyword>
<protein>
    <recommendedName>
        <fullName evidence="5">PBP domain-containing protein</fullName>
    </recommendedName>
</protein>